<dbReference type="PANTHER" id="PTHR10173:SF57">
    <property type="entry name" value="PEPTIDE-METHIONINE (R)-S-OXIDE REDUCTASE"/>
    <property type="match status" value="1"/>
</dbReference>
<dbReference type="AlphaFoldDB" id="A0A2M7U3R6"/>
<proteinExistence type="inferred from homology"/>
<evidence type="ECO:0000256" key="4">
    <source>
        <dbReference type="ARBA" id="ARBA00022723"/>
    </source>
</evidence>
<dbReference type="NCBIfam" id="TIGR00357">
    <property type="entry name" value="peptide-methionine (R)-S-oxide reductase MsrB"/>
    <property type="match status" value="1"/>
</dbReference>
<evidence type="ECO:0000313" key="9">
    <source>
        <dbReference type="EMBL" id="PIZ65186.1"/>
    </source>
</evidence>
<dbReference type="EC" id="1.8.4.12" evidence="3"/>
<dbReference type="GO" id="GO:0030091">
    <property type="term" value="P:protein repair"/>
    <property type="evidence" value="ECO:0007669"/>
    <property type="project" value="InterPro"/>
</dbReference>
<dbReference type="Gene3D" id="2.170.150.20">
    <property type="entry name" value="Peptide methionine sulfoxide reductase"/>
    <property type="match status" value="1"/>
</dbReference>
<evidence type="ECO:0000256" key="6">
    <source>
        <dbReference type="ARBA" id="ARBA00023002"/>
    </source>
</evidence>
<evidence type="ECO:0000313" key="10">
    <source>
        <dbReference type="Proteomes" id="UP000230027"/>
    </source>
</evidence>
<dbReference type="EMBL" id="PFOD01000057">
    <property type="protein sequence ID" value="PIZ65186.1"/>
    <property type="molecule type" value="Genomic_DNA"/>
</dbReference>
<sequence length="136" mass="15536">MSGEFDESLSKKEAEWRSILNPLQYHILRDAGTEIPYTGSLNNEKRSGTYFSVGCDIALFRSEQKYDSRTGWPSFWAPIKEDAVVLVEDWSLGYKRVEIRSKKCNSHLGHVFEDGPKPTGLRYCINGTALKFIPEE</sequence>
<evidence type="ECO:0000256" key="5">
    <source>
        <dbReference type="ARBA" id="ARBA00022833"/>
    </source>
</evidence>
<dbReference type="GO" id="GO:0005737">
    <property type="term" value="C:cytoplasm"/>
    <property type="evidence" value="ECO:0007669"/>
    <property type="project" value="TreeGrafter"/>
</dbReference>
<keyword evidence="4" id="KW-0479">Metal-binding</keyword>
<reference evidence="10" key="1">
    <citation type="submission" date="2017-09" db="EMBL/GenBank/DDBJ databases">
        <title>Depth-based differentiation of microbial function through sediment-hosted aquifers and enrichment of novel symbionts in the deep terrestrial subsurface.</title>
        <authorList>
            <person name="Probst A.J."/>
            <person name="Ladd B."/>
            <person name="Jarett J.K."/>
            <person name="Geller-Mcgrath D.E."/>
            <person name="Sieber C.M.K."/>
            <person name="Emerson J.B."/>
            <person name="Anantharaman K."/>
            <person name="Thomas B.C."/>
            <person name="Malmstrom R."/>
            <person name="Stieglmeier M."/>
            <person name="Klingl A."/>
            <person name="Woyke T."/>
            <person name="Ryan C.M."/>
            <person name="Banfield J.F."/>
        </authorList>
    </citation>
    <scope>NUCLEOTIDE SEQUENCE [LARGE SCALE GENOMIC DNA]</scope>
</reference>
<dbReference type="Proteomes" id="UP000230027">
    <property type="component" value="Unassembled WGS sequence"/>
</dbReference>
<evidence type="ECO:0000256" key="7">
    <source>
        <dbReference type="ARBA" id="ARBA00048488"/>
    </source>
</evidence>
<evidence type="ECO:0000259" key="8">
    <source>
        <dbReference type="PROSITE" id="PS51790"/>
    </source>
</evidence>
<organism evidence="9 10">
    <name type="scientific">Candidatus Roizmanbacteria bacterium CG_4_10_14_0_2_um_filter_36_9</name>
    <dbReference type="NCBI Taxonomy" id="1974823"/>
    <lineage>
        <taxon>Bacteria</taxon>
        <taxon>Candidatus Roizmaniibacteriota</taxon>
    </lineage>
</organism>
<evidence type="ECO:0000256" key="1">
    <source>
        <dbReference type="ARBA" id="ARBA00001947"/>
    </source>
</evidence>
<protein>
    <recommendedName>
        <fullName evidence="3">peptide-methionine (R)-S-oxide reductase</fullName>
        <ecNumber evidence="3">1.8.4.12</ecNumber>
    </recommendedName>
</protein>
<comment type="similarity">
    <text evidence="2">Belongs to the MsrB Met sulfoxide reductase family.</text>
</comment>
<dbReference type="PROSITE" id="PS51790">
    <property type="entry name" value="MSRB"/>
    <property type="match status" value="1"/>
</dbReference>
<comment type="cofactor">
    <cofactor evidence="1">
        <name>Zn(2+)</name>
        <dbReference type="ChEBI" id="CHEBI:29105"/>
    </cofactor>
</comment>
<keyword evidence="6" id="KW-0560">Oxidoreductase</keyword>
<comment type="caution">
    <text evidence="9">The sequence shown here is derived from an EMBL/GenBank/DDBJ whole genome shotgun (WGS) entry which is preliminary data.</text>
</comment>
<dbReference type="InterPro" id="IPR011057">
    <property type="entry name" value="Mss4-like_sf"/>
</dbReference>
<dbReference type="InterPro" id="IPR002579">
    <property type="entry name" value="Met_Sox_Rdtase_MsrB_dom"/>
</dbReference>
<dbReference type="PANTHER" id="PTHR10173">
    <property type="entry name" value="METHIONINE SULFOXIDE REDUCTASE"/>
    <property type="match status" value="1"/>
</dbReference>
<dbReference type="GO" id="GO:0046872">
    <property type="term" value="F:metal ion binding"/>
    <property type="evidence" value="ECO:0007669"/>
    <property type="project" value="UniProtKB-KW"/>
</dbReference>
<dbReference type="Pfam" id="PF01641">
    <property type="entry name" value="SelR"/>
    <property type="match status" value="1"/>
</dbReference>
<dbReference type="FunFam" id="2.170.150.20:FF:000001">
    <property type="entry name" value="Peptide methionine sulfoxide reductase MsrB"/>
    <property type="match status" value="1"/>
</dbReference>
<gene>
    <name evidence="9" type="primary">msrB</name>
    <name evidence="9" type="ORF">COY14_02955</name>
</gene>
<evidence type="ECO:0000256" key="2">
    <source>
        <dbReference type="ARBA" id="ARBA00007174"/>
    </source>
</evidence>
<dbReference type="InterPro" id="IPR028427">
    <property type="entry name" value="Met_Sox_Rdtase_MsrB"/>
</dbReference>
<accession>A0A2M7U3R6</accession>
<feature type="domain" description="MsrB" evidence="8">
    <location>
        <begin position="13"/>
        <end position="135"/>
    </location>
</feature>
<keyword evidence="5" id="KW-0862">Zinc</keyword>
<evidence type="ECO:0000256" key="3">
    <source>
        <dbReference type="ARBA" id="ARBA00012499"/>
    </source>
</evidence>
<name>A0A2M7U3R6_9BACT</name>
<dbReference type="SUPFAM" id="SSF51316">
    <property type="entry name" value="Mss4-like"/>
    <property type="match status" value="1"/>
</dbReference>
<comment type="catalytic activity">
    <reaction evidence="7">
        <text>L-methionyl-[protein] + [thioredoxin]-disulfide + H2O = L-methionyl-(R)-S-oxide-[protein] + [thioredoxin]-dithiol</text>
        <dbReference type="Rhea" id="RHEA:24164"/>
        <dbReference type="Rhea" id="RHEA-COMP:10698"/>
        <dbReference type="Rhea" id="RHEA-COMP:10700"/>
        <dbReference type="Rhea" id="RHEA-COMP:12313"/>
        <dbReference type="Rhea" id="RHEA-COMP:12314"/>
        <dbReference type="ChEBI" id="CHEBI:15377"/>
        <dbReference type="ChEBI" id="CHEBI:16044"/>
        <dbReference type="ChEBI" id="CHEBI:29950"/>
        <dbReference type="ChEBI" id="CHEBI:45764"/>
        <dbReference type="ChEBI" id="CHEBI:50058"/>
        <dbReference type="EC" id="1.8.4.12"/>
    </reaction>
</comment>
<dbReference type="GO" id="GO:0006979">
    <property type="term" value="P:response to oxidative stress"/>
    <property type="evidence" value="ECO:0007669"/>
    <property type="project" value="InterPro"/>
</dbReference>
<dbReference type="GO" id="GO:0033743">
    <property type="term" value="F:peptide-methionine (R)-S-oxide reductase activity"/>
    <property type="evidence" value="ECO:0007669"/>
    <property type="project" value="UniProtKB-EC"/>
</dbReference>